<dbReference type="STRING" id="349124.Hhal_0877"/>
<reference evidence="12 13" key="2">
    <citation type="journal article" date="2013" name="Stand. Genomic Sci.">
        <title>Complete genome sequence of Halorhodospira halophila SL1.</title>
        <authorList>
            <person name="Challacombe J.F."/>
            <person name="Majid S."/>
            <person name="Deole R."/>
            <person name="Brettin T.S."/>
            <person name="Bruce D."/>
            <person name="Delano S.F."/>
            <person name="Detter J.C."/>
            <person name="Gleasner C.D."/>
            <person name="Han C.S."/>
            <person name="Misra M."/>
            <person name="Reitenga K.G."/>
            <person name="Mikhailova N."/>
            <person name="Woyke T."/>
            <person name="Pitluck S."/>
            <person name="Nolan M."/>
            <person name="Land M.L."/>
            <person name="Saunders E."/>
            <person name="Tapia R."/>
            <person name="Lapidus A."/>
            <person name="Ivanova N."/>
            <person name="Hoff W.D."/>
        </authorList>
    </citation>
    <scope>NUCLEOTIDE SEQUENCE [LARGE SCALE GENOMIC DNA]</scope>
    <source>
        <strain evidence="13">DSM 244 / SL1</strain>
    </source>
</reference>
<dbReference type="SUPFAM" id="SSF51261">
    <property type="entry name" value="Duplicated hybrid motif"/>
    <property type="match status" value="1"/>
</dbReference>
<dbReference type="PANTHER" id="PTHR21666:SF288">
    <property type="entry name" value="CELL DIVISION PROTEIN YTFB"/>
    <property type="match status" value="1"/>
</dbReference>
<dbReference type="InterPro" id="IPR045834">
    <property type="entry name" value="Csd3_N2"/>
</dbReference>
<accession>A1WVE1</accession>
<sequence length="503" mass="54896">MQTRLTDLDLKGRRPSAGRRRRHRRPVLRMAVAAGSASAAAVLIWLGVSGSSSNEQGTPRAELSLPAVAVASPEPPTAEADPSGTDQEPLGRPTTLPIPTPPGATDSAFQGEADADAAAEGAVQDVKALPELEEHEITVRSGDSFARILSRAGHTPGDVQRILNAGESAQSALTRLRPGQALTLLRDKDGALAGVRVAVDREHKLLVRRGDDGFEASMVPRELEREIRRVEGTVDGSLFLSARRAGLDDRMIMQLARVLDGDIDLGRDLRSGDTFSVLYERTLGPDGSTLHKRLKAMRLDGARKTLEALRFEDPDGRVSFYTPDGTSLARTFTRYPVDFERISSHFDRNRRHPILGVRRPHLGVDLAAPTGTPVRAAADGRVVERRRNGGYGRVITLRHSDRYQTLYAHLSRYARGLNVGDRVKRGEVIGYVGATGQATGPHLHYEFIDNGRHRNPVTVDLPRAEPLPEEHRRAFREHVAPRLAALRGDSSAEIQLASQGEGR</sequence>
<dbReference type="PANTHER" id="PTHR21666">
    <property type="entry name" value="PEPTIDASE-RELATED"/>
    <property type="match status" value="1"/>
</dbReference>
<evidence type="ECO:0000313" key="13">
    <source>
        <dbReference type="Proteomes" id="UP000000647"/>
    </source>
</evidence>
<evidence type="ECO:0000256" key="5">
    <source>
        <dbReference type="ARBA" id="ARBA00022801"/>
    </source>
</evidence>
<keyword evidence="6" id="KW-0862">Zinc</keyword>
<protein>
    <submittedName>
        <fullName evidence="12">Peptidase M23B</fullName>
    </submittedName>
</protein>
<dbReference type="GO" id="GO:0046872">
    <property type="term" value="F:metal ion binding"/>
    <property type="evidence" value="ECO:0007669"/>
    <property type="project" value="UniProtKB-KW"/>
</dbReference>
<dbReference type="MEROPS" id="M23.009"/>
<proteinExistence type="predicted"/>
<dbReference type="HOGENOM" id="CLU_026846_3_2_6"/>
<evidence type="ECO:0000259" key="11">
    <source>
        <dbReference type="Pfam" id="PF19425"/>
    </source>
</evidence>
<evidence type="ECO:0000256" key="8">
    <source>
        <dbReference type="SAM" id="MobiDB-lite"/>
    </source>
</evidence>
<comment type="subcellular location">
    <subcellularLocation>
        <location evidence="2">Cell envelope</location>
    </subcellularLocation>
</comment>
<evidence type="ECO:0000256" key="3">
    <source>
        <dbReference type="ARBA" id="ARBA00022670"/>
    </source>
</evidence>
<keyword evidence="5" id="KW-0378">Hydrolase</keyword>
<evidence type="ECO:0000256" key="1">
    <source>
        <dbReference type="ARBA" id="ARBA00001947"/>
    </source>
</evidence>
<dbReference type="EMBL" id="CP000544">
    <property type="protein sequence ID" value="ABM61653.1"/>
    <property type="molecule type" value="Genomic_DNA"/>
</dbReference>
<name>A1WVE1_HALHL</name>
<evidence type="ECO:0000256" key="2">
    <source>
        <dbReference type="ARBA" id="ARBA00004196"/>
    </source>
</evidence>
<feature type="transmembrane region" description="Helical" evidence="9">
    <location>
        <begin position="27"/>
        <end position="48"/>
    </location>
</feature>
<feature type="compositionally biased region" description="Basic residues" evidence="8">
    <location>
        <begin position="13"/>
        <end position="25"/>
    </location>
</feature>
<feature type="domain" description="Csd3-like second N-terminal" evidence="11">
    <location>
        <begin position="228"/>
        <end position="347"/>
    </location>
</feature>
<reference evidence="13" key="1">
    <citation type="submission" date="2006-12" db="EMBL/GenBank/DDBJ databases">
        <title>Complete sequence of Halorhodospira halophila SL1.</title>
        <authorList>
            <consortium name="US DOE Joint Genome Institute"/>
            <person name="Copeland A."/>
            <person name="Lucas S."/>
            <person name="Lapidus A."/>
            <person name="Barry K."/>
            <person name="Detter J.C."/>
            <person name="Glavina del Rio T."/>
            <person name="Hammon N."/>
            <person name="Israni S."/>
            <person name="Dalin E."/>
            <person name="Tice H."/>
            <person name="Pitluck S."/>
            <person name="Saunders E."/>
            <person name="Brettin T."/>
            <person name="Bruce D."/>
            <person name="Han C."/>
            <person name="Tapia R."/>
            <person name="Schmutz J."/>
            <person name="Larimer F."/>
            <person name="Land M."/>
            <person name="Hauser L."/>
            <person name="Kyrpides N."/>
            <person name="Mikhailova N."/>
            <person name="Hoff W."/>
            <person name="Richardson P."/>
        </authorList>
    </citation>
    <scope>NUCLEOTIDE SEQUENCE [LARGE SCALE GENOMIC DNA]</scope>
    <source>
        <strain evidence="13">DSM 244 / SL1</strain>
    </source>
</reference>
<dbReference type="GO" id="GO:0004222">
    <property type="term" value="F:metalloendopeptidase activity"/>
    <property type="evidence" value="ECO:0007669"/>
    <property type="project" value="TreeGrafter"/>
</dbReference>
<dbReference type="Pfam" id="PF01551">
    <property type="entry name" value="Peptidase_M23"/>
    <property type="match status" value="1"/>
</dbReference>
<dbReference type="eggNOG" id="COG0739">
    <property type="taxonomic scope" value="Bacteria"/>
</dbReference>
<gene>
    <name evidence="12" type="ordered locus">Hhal_0877</name>
</gene>
<keyword evidence="9" id="KW-0812">Transmembrane</keyword>
<feature type="region of interest" description="Disordered" evidence="8">
    <location>
        <begin position="72"/>
        <end position="115"/>
    </location>
</feature>
<evidence type="ECO:0000256" key="7">
    <source>
        <dbReference type="ARBA" id="ARBA00023049"/>
    </source>
</evidence>
<dbReference type="GO" id="GO:0006508">
    <property type="term" value="P:proteolysis"/>
    <property type="evidence" value="ECO:0007669"/>
    <property type="project" value="UniProtKB-KW"/>
</dbReference>
<keyword evidence="13" id="KW-1185">Reference proteome</keyword>
<dbReference type="Proteomes" id="UP000000647">
    <property type="component" value="Chromosome"/>
</dbReference>
<feature type="domain" description="M23ase beta-sheet core" evidence="10">
    <location>
        <begin position="360"/>
        <end position="456"/>
    </location>
</feature>
<keyword evidence="9" id="KW-1133">Transmembrane helix</keyword>
<evidence type="ECO:0000256" key="4">
    <source>
        <dbReference type="ARBA" id="ARBA00022723"/>
    </source>
</evidence>
<evidence type="ECO:0000256" key="6">
    <source>
        <dbReference type="ARBA" id="ARBA00022833"/>
    </source>
</evidence>
<evidence type="ECO:0000259" key="10">
    <source>
        <dbReference type="Pfam" id="PF01551"/>
    </source>
</evidence>
<comment type="cofactor">
    <cofactor evidence="1">
        <name>Zn(2+)</name>
        <dbReference type="ChEBI" id="CHEBI:29105"/>
    </cofactor>
</comment>
<dbReference type="Pfam" id="PF19425">
    <property type="entry name" value="Csd3_N2"/>
    <property type="match status" value="1"/>
</dbReference>
<dbReference type="KEGG" id="hha:Hhal_0877"/>
<keyword evidence="9" id="KW-0472">Membrane</keyword>
<organism evidence="12 13">
    <name type="scientific">Halorhodospira halophila (strain DSM 244 / SL1)</name>
    <name type="common">Ectothiorhodospira halophila (strain DSM 244 / SL1)</name>
    <dbReference type="NCBI Taxonomy" id="349124"/>
    <lineage>
        <taxon>Bacteria</taxon>
        <taxon>Pseudomonadati</taxon>
        <taxon>Pseudomonadota</taxon>
        <taxon>Gammaproteobacteria</taxon>
        <taxon>Chromatiales</taxon>
        <taxon>Ectothiorhodospiraceae</taxon>
        <taxon>Halorhodospira</taxon>
    </lineage>
</organism>
<dbReference type="AlphaFoldDB" id="A1WVE1"/>
<keyword evidence="4" id="KW-0479">Metal-binding</keyword>
<dbReference type="FunFam" id="2.70.70.10:FF:000002">
    <property type="entry name" value="Murein DD-endopeptidase MepM"/>
    <property type="match status" value="1"/>
</dbReference>
<keyword evidence="7" id="KW-0482">Metalloprotease</keyword>
<dbReference type="InterPro" id="IPR016047">
    <property type="entry name" value="M23ase_b-sheet_dom"/>
</dbReference>
<dbReference type="InterPro" id="IPR050570">
    <property type="entry name" value="Cell_wall_metabolism_enzyme"/>
</dbReference>
<dbReference type="CDD" id="cd12797">
    <property type="entry name" value="M23_peptidase"/>
    <property type="match status" value="1"/>
</dbReference>
<dbReference type="Gene3D" id="2.70.70.10">
    <property type="entry name" value="Glucose Permease (Domain IIA)"/>
    <property type="match status" value="1"/>
</dbReference>
<dbReference type="GO" id="GO:0030313">
    <property type="term" value="C:cell envelope"/>
    <property type="evidence" value="ECO:0007669"/>
    <property type="project" value="UniProtKB-SubCell"/>
</dbReference>
<evidence type="ECO:0000256" key="9">
    <source>
        <dbReference type="SAM" id="Phobius"/>
    </source>
</evidence>
<feature type="compositionally biased region" description="Basic and acidic residues" evidence="8">
    <location>
        <begin position="1"/>
        <end position="12"/>
    </location>
</feature>
<feature type="region of interest" description="Disordered" evidence="8">
    <location>
        <begin position="1"/>
        <end position="25"/>
    </location>
</feature>
<dbReference type="InterPro" id="IPR011055">
    <property type="entry name" value="Dup_hybrid_motif"/>
</dbReference>
<keyword evidence="3" id="KW-0645">Protease</keyword>
<dbReference type="Gene3D" id="3.10.450.350">
    <property type="match status" value="2"/>
</dbReference>
<evidence type="ECO:0000313" key="12">
    <source>
        <dbReference type="EMBL" id="ABM61653.1"/>
    </source>
</evidence>